<dbReference type="AlphaFoldDB" id="A0A8J6Y2T5"/>
<reference evidence="1 2" key="1">
    <citation type="submission" date="2020-08" db="EMBL/GenBank/DDBJ databases">
        <title>Acidobacteriota in marine sediments use diverse sulfur dissimilation pathways.</title>
        <authorList>
            <person name="Wasmund K."/>
        </authorList>
    </citation>
    <scope>NUCLEOTIDE SEQUENCE [LARGE SCALE GENOMIC DNA]</scope>
    <source>
        <strain evidence="1">MAG AM4</strain>
    </source>
</reference>
<protein>
    <submittedName>
        <fullName evidence="1">GYD domain-containing protein</fullName>
    </submittedName>
</protein>
<organism evidence="1 2">
    <name type="scientific">Candidatus Polarisedimenticola svalbardensis</name>
    <dbReference type="NCBI Taxonomy" id="2886004"/>
    <lineage>
        <taxon>Bacteria</taxon>
        <taxon>Pseudomonadati</taxon>
        <taxon>Acidobacteriota</taxon>
        <taxon>Candidatus Polarisedimenticolia</taxon>
        <taxon>Candidatus Polarisedimenticolales</taxon>
        <taxon>Candidatus Polarisedimenticolaceae</taxon>
        <taxon>Candidatus Polarisedimenticola</taxon>
    </lineage>
</organism>
<accession>A0A8J6Y2T5</accession>
<evidence type="ECO:0000313" key="2">
    <source>
        <dbReference type="Proteomes" id="UP000648239"/>
    </source>
</evidence>
<comment type="caution">
    <text evidence="1">The sequence shown here is derived from an EMBL/GenBank/DDBJ whole genome shotgun (WGS) entry which is preliminary data.</text>
</comment>
<sequence length="100" mass="11055">MPLFVLMTRLAPEALHDAGGRRAIGKDWLKKVSEKCPGVKFLSHYALLGPYDFMDIYEAPDIESAHRVSTISRAGGAVTAESWAAVPYDNYLSILEDVQD</sequence>
<dbReference type="Pfam" id="PF08734">
    <property type="entry name" value="GYD"/>
    <property type="match status" value="1"/>
</dbReference>
<dbReference type="EMBL" id="JACXWD010000023">
    <property type="protein sequence ID" value="MBD3868149.1"/>
    <property type="molecule type" value="Genomic_DNA"/>
</dbReference>
<evidence type="ECO:0000313" key="1">
    <source>
        <dbReference type="EMBL" id="MBD3868149.1"/>
    </source>
</evidence>
<dbReference type="InterPro" id="IPR014845">
    <property type="entry name" value="GYD/TTHA1554"/>
</dbReference>
<name>A0A8J6Y2T5_9BACT</name>
<dbReference type="Proteomes" id="UP000648239">
    <property type="component" value="Unassembled WGS sequence"/>
</dbReference>
<proteinExistence type="predicted"/>
<gene>
    <name evidence="1" type="ORF">IFK94_08485</name>
</gene>